<feature type="coiled-coil region" evidence="5">
    <location>
        <begin position="1113"/>
        <end position="1147"/>
    </location>
</feature>
<evidence type="ECO:0000256" key="6">
    <source>
        <dbReference type="SAM" id="MobiDB-lite"/>
    </source>
</evidence>
<gene>
    <name evidence="9" type="primary">NIN</name>
</gene>
<keyword evidence="4" id="KW-0206">Cytoskeleton</keyword>
<keyword evidence="2" id="KW-0963">Cytoplasm</keyword>
<feature type="region of interest" description="Disordered" evidence="6">
    <location>
        <begin position="1234"/>
        <end position="1254"/>
    </location>
</feature>
<feature type="domain" description="EF-hand" evidence="7">
    <location>
        <begin position="8"/>
        <end position="43"/>
    </location>
</feature>
<dbReference type="CTD" id="51199"/>
<dbReference type="Proteomes" id="UP001190640">
    <property type="component" value="Chromosome 2"/>
</dbReference>
<feature type="coiled-coil region" evidence="5">
    <location>
        <begin position="1267"/>
        <end position="1375"/>
    </location>
</feature>
<feature type="coiled-coil region" evidence="5">
    <location>
        <begin position="617"/>
        <end position="687"/>
    </location>
</feature>
<feature type="coiled-coil region" evidence="5">
    <location>
        <begin position="980"/>
        <end position="1087"/>
    </location>
</feature>
<evidence type="ECO:0000259" key="7">
    <source>
        <dbReference type="PROSITE" id="PS50222"/>
    </source>
</evidence>
<dbReference type="InterPro" id="IPR002048">
    <property type="entry name" value="EF_hand_dom"/>
</dbReference>
<evidence type="ECO:0000256" key="1">
    <source>
        <dbReference type="ARBA" id="ARBA00004300"/>
    </source>
</evidence>
<feature type="coiled-coil region" evidence="5">
    <location>
        <begin position="1175"/>
        <end position="1233"/>
    </location>
</feature>
<dbReference type="GO" id="GO:0097431">
    <property type="term" value="C:mitotic spindle pole"/>
    <property type="evidence" value="ECO:0007669"/>
    <property type="project" value="TreeGrafter"/>
</dbReference>
<reference evidence="9" key="1">
    <citation type="submission" date="2025-08" db="UniProtKB">
        <authorList>
            <consortium name="RefSeq"/>
        </authorList>
    </citation>
    <scope>IDENTIFICATION</scope>
    <source>
        <tissue evidence="9">Blood</tissue>
    </source>
</reference>
<dbReference type="SUPFAM" id="SSF47473">
    <property type="entry name" value="EF-hand"/>
    <property type="match status" value="1"/>
</dbReference>
<dbReference type="GO" id="GO:0051642">
    <property type="term" value="P:centrosome localization"/>
    <property type="evidence" value="ECO:0007669"/>
    <property type="project" value="TreeGrafter"/>
</dbReference>
<evidence type="ECO:0000256" key="5">
    <source>
        <dbReference type="SAM" id="Coils"/>
    </source>
</evidence>
<evidence type="ECO:0000313" key="9">
    <source>
        <dbReference type="RefSeq" id="XP_054826891.1"/>
    </source>
</evidence>
<dbReference type="GO" id="GO:0000242">
    <property type="term" value="C:pericentriolar material"/>
    <property type="evidence" value="ECO:0007669"/>
    <property type="project" value="TreeGrafter"/>
</dbReference>
<keyword evidence="5" id="KW-0175">Coiled coil</keyword>
<name>A0AA97KQQ3_EUBMA</name>
<dbReference type="Gene3D" id="1.10.287.2610">
    <property type="match status" value="1"/>
</dbReference>
<protein>
    <submittedName>
        <fullName evidence="9">Ninein isoform X2</fullName>
    </submittedName>
</protein>
<dbReference type="PANTHER" id="PTHR18905:SF11">
    <property type="entry name" value="NINEIN"/>
    <property type="match status" value="1"/>
</dbReference>
<keyword evidence="3" id="KW-0597">Phosphoprotein</keyword>
<accession>A0AA97KQQ3</accession>
<dbReference type="RefSeq" id="XP_054826891.1">
    <property type="nucleotide sequence ID" value="XM_054970916.1"/>
</dbReference>
<proteinExistence type="predicted"/>
<comment type="subcellular location">
    <subcellularLocation>
        <location evidence="1">Cytoplasm</location>
        <location evidence="1">Cytoskeleton</location>
        <location evidence="1">Microtubule organizing center</location>
        <location evidence="1">Centrosome</location>
    </subcellularLocation>
</comment>
<feature type="coiled-coil region" evidence="5">
    <location>
        <begin position="765"/>
        <end position="912"/>
    </location>
</feature>
<evidence type="ECO:0000256" key="3">
    <source>
        <dbReference type="ARBA" id="ARBA00022553"/>
    </source>
</evidence>
<evidence type="ECO:0000256" key="4">
    <source>
        <dbReference type="ARBA" id="ARBA00023212"/>
    </source>
</evidence>
<organism evidence="8 9">
    <name type="scientific">Eublepharis macularius</name>
    <name type="common">Leopard gecko</name>
    <name type="synonym">Cyrtodactylus macularius</name>
    <dbReference type="NCBI Taxonomy" id="481883"/>
    <lineage>
        <taxon>Eukaryota</taxon>
        <taxon>Metazoa</taxon>
        <taxon>Chordata</taxon>
        <taxon>Craniata</taxon>
        <taxon>Vertebrata</taxon>
        <taxon>Euteleostomi</taxon>
        <taxon>Lepidosauria</taxon>
        <taxon>Squamata</taxon>
        <taxon>Bifurcata</taxon>
        <taxon>Gekkota</taxon>
        <taxon>Eublepharidae</taxon>
        <taxon>Eublepharinae</taxon>
        <taxon>Eublepharis</taxon>
    </lineage>
</organism>
<feature type="compositionally biased region" description="Polar residues" evidence="6">
    <location>
        <begin position="1234"/>
        <end position="1243"/>
    </location>
</feature>
<dbReference type="GO" id="GO:0090222">
    <property type="term" value="P:centrosome-templated microtubule nucleation"/>
    <property type="evidence" value="ECO:0007669"/>
    <property type="project" value="TreeGrafter"/>
</dbReference>
<feature type="coiled-coil region" evidence="5">
    <location>
        <begin position="423"/>
        <end position="564"/>
    </location>
</feature>
<evidence type="ECO:0000256" key="2">
    <source>
        <dbReference type="ARBA" id="ARBA00022490"/>
    </source>
</evidence>
<sequence>MDEAEQDQHEARLKELFDSFDLTGSGSLGQEELTDLCHVLHLEEVAPGALQQALLQDNLLERVNFSQFKEALILILSRTLTNEEPFEEPDSSPEAQPKYIKGGKRYGRRSLPEFQEPVEEFAKVTVIEPLSEEARPPCLSSDACNEHWQSQDSEEYEAEGQLRFWNPDDLNASPNISPTQDWIEEKLREVCENLGISRDGHLDREKLVSICEQYGLQNIDTQVLEEVFRNLEHDGMMSIEDFFYGLFKIGKPLPPSASTPYRQLKRHLSMQSFDESGRRTTTTSAVTTTISFRVFSSLDDGMGYAAVDRILDIWHEEGIENSHEVMKGLDFSLDGKVNLTELTLALENELLVTKNGIYQAALASFKTEIRHLMERVDQIVREKEKLRVDLEKAEKFKSLMASEVDDHHAAIERRNEYNLRKLDEEYKDRVSVLRNELRKEREQILQQAGKQRVELEQEIEALKTEENYLRDRLNLTLKENSRLETELLEMGEKLARYESTTSKLQKNLENVLAEKFGDLDPGSAEFFLQEERLTQMKIEYERQCRELQDQIDELQSQLEAHRTPGKVAQPSLENSLYDELADGGVECNHELGSEDCNPLNMSIEAEMIIEQMKDQHHRDLCDLEQELENTMRHYEKQLEETKSSCEKEQENLQRKFHQEMKSRERQVDSLQARVADLQAELARFGQRAEPQRGVEQGDVEMGVEEKAGCKESQGGALQARLEETCENFHREREELIQAGVWMEEKMRSMAQTVQEEKAELEHGFCEQLQILVDKCALEKEQLRRDLAEKHQQELQEERCEAESLREENAVLRNEIALLNEEGSLSSLRLRELCGSREELWQKVETVRKEKLAVQKLAENLKKQVSELKARNQQLEMENADLGQKNSPSQADAEELSQQLLRVLQQRERESEKCVPEEWRGKSSRLKEELENCKIQSSTLVSSLEVELSQLRAQVCGLEQENLFLKQELEKVQQLPRCPDLSDLQNEMSSLIVKNEKLMKEKEALSEELNRCIEKVARVPFLENLVASLKQEKASWEHQTQSLKTQIAASQDKMSRLKSDVRVTQQENEALKQEVMSLHKQLQTANDKNQVLELAVHSTGLQSQPKKLYWDELDQLVKQEQQLLRQENERLQREVQTAKVELSHSREKIRHLESTLFSLKHQKHQSQPGVAKAVEQEKLKRECERLQRELNSATRKVSQMNSLERERKTISLENEGLRKKQVKLEEQLMELLHSSSSVRLSQTPHPRELQQHQHQQQSCAAVVPLEQYQQLQHQLLQAERRYQRLQEELENRPLDTNMPQGGREQLLKTMEKRMVDVEQQLRLVKRLLQDKVNQLKEQLVKNTKADEMVKDLYVENAQLLKALEMTEQRQKTVEKKNYLLEEKIANLSRIVKSLTSPALGSAAQLGS</sequence>
<feature type="coiled-coil region" evidence="5">
    <location>
        <begin position="362"/>
        <end position="396"/>
    </location>
</feature>
<keyword evidence="8" id="KW-1185">Reference proteome</keyword>
<feature type="region of interest" description="Disordered" evidence="6">
    <location>
        <begin position="83"/>
        <end position="102"/>
    </location>
</feature>
<dbReference type="GO" id="GO:0005814">
    <property type="term" value="C:centriole"/>
    <property type="evidence" value="ECO:0007669"/>
    <property type="project" value="TreeGrafter"/>
</dbReference>
<dbReference type="GeneID" id="129323998"/>
<dbReference type="PANTHER" id="PTHR18905">
    <property type="entry name" value="NINEIN"/>
    <property type="match status" value="1"/>
</dbReference>
<dbReference type="Gene3D" id="1.10.238.10">
    <property type="entry name" value="EF-hand"/>
    <property type="match status" value="1"/>
</dbReference>
<evidence type="ECO:0000313" key="8">
    <source>
        <dbReference type="Proteomes" id="UP001190640"/>
    </source>
</evidence>
<dbReference type="InterPro" id="IPR011992">
    <property type="entry name" value="EF-hand-dom_pair"/>
</dbReference>
<dbReference type="GO" id="GO:0034454">
    <property type="term" value="P:microtubule anchoring at centrosome"/>
    <property type="evidence" value="ECO:0007669"/>
    <property type="project" value="TreeGrafter"/>
</dbReference>
<dbReference type="GO" id="GO:0005509">
    <property type="term" value="F:calcium ion binding"/>
    <property type="evidence" value="ECO:0007669"/>
    <property type="project" value="InterPro"/>
</dbReference>
<dbReference type="PROSITE" id="PS50222">
    <property type="entry name" value="EF_HAND_2"/>
    <property type="match status" value="1"/>
</dbReference>
<dbReference type="GO" id="GO:0097539">
    <property type="term" value="C:ciliary transition fiber"/>
    <property type="evidence" value="ECO:0007669"/>
    <property type="project" value="TreeGrafter"/>
</dbReference>